<dbReference type="Proteomes" id="UP000011910">
    <property type="component" value="Unassembled WGS sequence"/>
</dbReference>
<dbReference type="eggNOG" id="COG0729">
    <property type="taxonomic scope" value="Bacteria"/>
</dbReference>
<keyword evidence="7" id="KW-1185">Reference proteome</keyword>
<feature type="domain" description="Bacterial surface antigen (D15)" evidence="5">
    <location>
        <begin position="191"/>
        <end position="374"/>
    </location>
</feature>
<dbReference type="STRING" id="1279009.ADICEAN_03241"/>
<evidence type="ECO:0000256" key="4">
    <source>
        <dbReference type="ARBA" id="ARBA00023136"/>
    </source>
</evidence>
<evidence type="ECO:0000313" key="7">
    <source>
        <dbReference type="Proteomes" id="UP000011910"/>
    </source>
</evidence>
<dbReference type="Pfam" id="PF01103">
    <property type="entry name" value="Omp85"/>
    <property type="match status" value="1"/>
</dbReference>
<dbReference type="Gene3D" id="2.40.160.50">
    <property type="entry name" value="membrane protein fhac: a member of the omp85/tpsb transporter family"/>
    <property type="match status" value="1"/>
</dbReference>
<dbReference type="PANTHER" id="PTHR12815:SF18">
    <property type="entry name" value="SORTING AND ASSEMBLY MACHINERY COMPONENT 50 HOMOLOG"/>
    <property type="match status" value="1"/>
</dbReference>
<dbReference type="GO" id="GO:0019867">
    <property type="term" value="C:outer membrane"/>
    <property type="evidence" value="ECO:0007669"/>
    <property type="project" value="InterPro"/>
</dbReference>
<protein>
    <submittedName>
        <fullName evidence="6">Outer membrane protein/protective antigen OMA87</fullName>
    </submittedName>
</protein>
<evidence type="ECO:0000256" key="1">
    <source>
        <dbReference type="ARBA" id="ARBA00004370"/>
    </source>
</evidence>
<dbReference type="EMBL" id="AODQ01000101">
    <property type="protein sequence ID" value="EMR01619.1"/>
    <property type="molecule type" value="Genomic_DNA"/>
</dbReference>
<evidence type="ECO:0000256" key="2">
    <source>
        <dbReference type="ARBA" id="ARBA00022452"/>
    </source>
</evidence>
<keyword evidence="3" id="KW-0812">Transmembrane</keyword>
<evidence type="ECO:0000259" key="5">
    <source>
        <dbReference type="Pfam" id="PF01103"/>
    </source>
</evidence>
<comment type="caution">
    <text evidence="6">The sequence shown here is derived from an EMBL/GenBank/DDBJ whole genome shotgun (WGS) entry which is preliminary data.</text>
</comment>
<evidence type="ECO:0000256" key="3">
    <source>
        <dbReference type="ARBA" id="ARBA00022692"/>
    </source>
</evidence>
<keyword evidence="4" id="KW-0472">Membrane</keyword>
<organism evidence="6 7">
    <name type="scientific">Cesiribacter andamanensis AMV16</name>
    <dbReference type="NCBI Taxonomy" id="1279009"/>
    <lineage>
        <taxon>Bacteria</taxon>
        <taxon>Pseudomonadati</taxon>
        <taxon>Bacteroidota</taxon>
        <taxon>Cytophagia</taxon>
        <taxon>Cytophagales</taxon>
        <taxon>Cesiribacteraceae</taxon>
        <taxon>Cesiribacter</taxon>
    </lineage>
</organism>
<evidence type="ECO:0000313" key="6">
    <source>
        <dbReference type="EMBL" id="EMR01619.1"/>
    </source>
</evidence>
<gene>
    <name evidence="6" type="ORF">ADICEAN_03241</name>
</gene>
<name>M7NT03_9BACT</name>
<comment type="subcellular location">
    <subcellularLocation>
        <location evidence="1">Membrane</location>
    </subcellularLocation>
</comment>
<dbReference type="InterPro" id="IPR000184">
    <property type="entry name" value="Bac_surfAg_D15"/>
</dbReference>
<accession>M7NT03</accession>
<sequence>MMPMPLRTLVLVPVLLLTLNLSARGQGPAAPADTSAQQAQKGSWIVLPVVYYSPETRFGFGALGMHLFKFRGADSLTRTSNVQAYALYTLNKQLLISPKYTLFTNGERYMLSGNLAYFKFPQLYYGIGNDLPQENEELVDYSYFRAENKFLKKLTPSIFGGIQWNLYSMFGVDSDPEGVLAQTQPLGWRGYRTSGLGLVVAYDTRDIVVNPTAGAFLELTSTHNSKALGSQFVYSRYSLDARKYVRLNKKGHILALQAIGQFTRGSVPFMEVPALGNEIIMRGYYEGRYRDKQYVAAQAEYRLPLFWRIGAVGFAGLGDVAPSLGDFTLASLKPSYGLGARFMVNKAERVNIRVDYGWGKGGSSGFYLEITEAF</sequence>
<dbReference type="AlphaFoldDB" id="M7NT03"/>
<dbReference type="PANTHER" id="PTHR12815">
    <property type="entry name" value="SORTING AND ASSEMBLY MACHINERY SAMM50 PROTEIN FAMILY MEMBER"/>
    <property type="match status" value="1"/>
</dbReference>
<dbReference type="InterPro" id="IPR039910">
    <property type="entry name" value="D15-like"/>
</dbReference>
<keyword evidence="2" id="KW-1134">Transmembrane beta strand</keyword>
<reference evidence="6 7" key="1">
    <citation type="journal article" date="2013" name="Genome Announc.">
        <title>Draft Genome Sequence of Cesiribacter andamanensis Strain AMV16T, Isolated from a Soil Sample from a Mud Volcano in the Andaman Islands, India.</title>
        <authorList>
            <person name="Shivaji S."/>
            <person name="Ara S."/>
            <person name="Begum Z."/>
            <person name="Srinivas T.N."/>
            <person name="Singh A."/>
            <person name="Kumar Pinnaka A."/>
        </authorList>
    </citation>
    <scope>NUCLEOTIDE SEQUENCE [LARGE SCALE GENOMIC DNA]</scope>
    <source>
        <strain evidence="6 7">AMV16</strain>
    </source>
</reference>
<proteinExistence type="predicted"/>